<dbReference type="AlphaFoldDB" id="A0A182ZZE4"/>
<evidence type="ECO:0000256" key="1">
    <source>
        <dbReference type="SAM" id="MobiDB-lite"/>
    </source>
</evidence>
<organism evidence="4">
    <name type="scientific">Echinostoma caproni</name>
    <dbReference type="NCBI Taxonomy" id="27848"/>
    <lineage>
        <taxon>Eukaryota</taxon>
        <taxon>Metazoa</taxon>
        <taxon>Spiralia</taxon>
        <taxon>Lophotrochozoa</taxon>
        <taxon>Platyhelminthes</taxon>
        <taxon>Trematoda</taxon>
        <taxon>Digenea</taxon>
        <taxon>Plagiorchiida</taxon>
        <taxon>Echinostomata</taxon>
        <taxon>Echinostomatoidea</taxon>
        <taxon>Echinostomatidae</taxon>
        <taxon>Echinostoma</taxon>
    </lineage>
</organism>
<feature type="compositionally biased region" description="Polar residues" evidence="1">
    <location>
        <begin position="217"/>
        <end position="228"/>
    </location>
</feature>
<evidence type="ECO:0000313" key="3">
    <source>
        <dbReference type="Proteomes" id="UP000272942"/>
    </source>
</evidence>
<dbReference type="WBParaSite" id="ECPE_0000007801-mRNA-1">
    <property type="protein sequence ID" value="ECPE_0000007801-mRNA-1"/>
    <property type="gene ID" value="ECPE_0000007801"/>
</dbReference>
<gene>
    <name evidence="2" type="ORF">ECPE_LOCUS79</name>
</gene>
<reference evidence="2 3" key="2">
    <citation type="submission" date="2018-11" db="EMBL/GenBank/DDBJ databases">
        <authorList>
            <consortium name="Pathogen Informatics"/>
        </authorList>
    </citation>
    <scope>NUCLEOTIDE SEQUENCE [LARGE SCALE GENOMIC DNA]</scope>
    <source>
        <strain evidence="2 3">Egypt</strain>
    </source>
</reference>
<accession>A0A182ZZE4</accession>
<protein>
    <submittedName>
        <fullName evidence="4">Ubiquitinyl hydrolase 1</fullName>
    </submittedName>
</protein>
<feature type="compositionally biased region" description="Low complexity" evidence="1">
    <location>
        <begin position="230"/>
        <end position="253"/>
    </location>
</feature>
<evidence type="ECO:0000313" key="2">
    <source>
        <dbReference type="EMBL" id="VDP18310.1"/>
    </source>
</evidence>
<proteinExistence type="predicted"/>
<dbReference type="Proteomes" id="UP000272942">
    <property type="component" value="Unassembled WGS sequence"/>
</dbReference>
<evidence type="ECO:0000313" key="4">
    <source>
        <dbReference type="WBParaSite" id="ECPE_0000007801-mRNA-1"/>
    </source>
</evidence>
<reference evidence="4" key="1">
    <citation type="submission" date="2016-06" db="UniProtKB">
        <authorList>
            <consortium name="WormBaseParasite"/>
        </authorList>
    </citation>
    <scope>IDENTIFICATION</scope>
</reference>
<sequence>MHRIVDDLPFTADAVKLCFGSLHDCFEVLLTGASAETSSLMSSLMIKMAKHNLPEAMLPYANRKLPNRLKIHWPGCLETALSLLVALSHDCYRGGHEHPENFTSKQENNPCIAGSVEAIVKYIEEANHIKYLMSCLVALQDLSPIMESRLLEPYKHTIVDACYRVGIGTKVLWKDMWMEVAANSSPYSKLAVKMDFRKWLDAISRQVMPKNIRSKPVSMSSLQDTDYLSSDRSSSSLTTISSSSSGKPPILDSVTDSTSAPLQVSSPDQNGDHQSLTKETNAPSDQSLDEDKSVNESTNSELSSTSTSTSFSHASDNRTQMVSKSLPRQYEVFDSVASYPNAVIRKPTPIKTNELRIISDTNPSGVRRVQSVKYSEQPSTEENEKRVVAVQRSHSSYRPGQVTFRSISSRTNPNQIKVHTLSSPQLSPLDSQDPIQRFHQRYYDKLLQYINALQSQFPLPFAVSYQNPEKIRKGQKGIPKDFVWFVNHYDYQSRDRKIEGSMDSCGVSTTLNRPDRRELHLHFACSHRQTQCIYPGRNLSTCFDVKTKYPLLWLQVSECQSPLTW</sequence>
<dbReference type="OrthoDB" id="5869902at2759"/>
<dbReference type="EMBL" id="UZAN01000210">
    <property type="protein sequence ID" value="VDP18310.1"/>
    <property type="molecule type" value="Genomic_DNA"/>
</dbReference>
<keyword evidence="3" id="KW-1185">Reference proteome</keyword>
<feature type="compositionally biased region" description="Polar residues" evidence="1">
    <location>
        <begin position="254"/>
        <end position="286"/>
    </location>
</feature>
<feature type="region of interest" description="Disordered" evidence="1">
    <location>
        <begin position="214"/>
        <end position="323"/>
    </location>
</feature>
<name>A0A182ZZE4_9TREM</name>
<feature type="compositionally biased region" description="Low complexity" evidence="1">
    <location>
        <begin position="297"/>
        <end position="314"/>
    </location>
</feature>